<protein>
    <submittedName>
        <fullName evidence="1">Uncharacterized protein</fullName>
    </submittedName>
</protein>
<dbReference type="Proteomes" id="UP001157502">
    <property type="component" value="Chromosome 17"/>
</dbReference>
<keyword evidence="2" id="KW-1185">Reference proteome</keyword>
<evidence type="ECO:0000313" key="2">
    <source>
        <dbReference type="Proteomes" id="UP001157502"/>
    </source>
</evidence>
<accession>A0ACC2G483</accession>
<proteinExistence type="predicted"/>
<sequence length="280" mass="30549">MSDIMRLLRIWMLISSSLFTCNYFLNAEECKEGERINLKSGKRCEPCPEKSFHKGPNNSQQCQPCTICRENSGSKVIKECSKTSNALCQCATGFVPRDTVSAICRCPEGSGLVSSDCLPCQSGFFTATMDSTCVKWKECRSGVKIRGNNTSDVICNDDPESNGTKPTPIHPTPPTVSTQTVSTLTTPHPNISSVAHLSAITTKAPKSTVKYEKVTLIVVVQLLTVLLTAVTCKLIGNYCIKDYKNPTFQTAQESLCRKPVEESGDSSLSFLVKSPICDEP</sequence>
<comment type="caution">
    <text evidence="1">The sequence shown here is derived from an EMBL/GenBank/DDBJ whole genome shotgun (WGS) entry which is preliminary data.</text>
</comment>
<evidence type="ECO:0000313" key="1">
    <source>
        <dbReference type="EMBL" id="KAJ7998464.1"/>
    </source>
</evidence>
<reference evidence="1" key="1">
    <citation type="submission" date="2021-05" db="EMBL/GenBank/DDBJ databases">
        <authorList>
            <person name="Pan Q."/>
            <person name="Jouanno E."/>
            <person name="Zahm M."/>
            <person name="Klopp C."/>
            <person name="Cabau C."/>
            <person name="Louis A."/>
            <person name="Berthelot C."/>
            <person name="Parey E."/>
            <person name="Roest Crollius H."/>
            <person name="Montfort J."/>
            <person name="Robinson-Rechavi M."/>
            <person name="Bouchez O."/>
            <person name="Lampietro C."/>
            <person name="Lopez Roques C."/>
            <person name="Donnadieu C."/>
            <person name="Postlethwait J."/>
            <person name="Bobe J."/>
            <person name="Dillon D."/>
            <person name="Chandos A."/>
            <person name="von Hippel F."/>
            <person name="Guiguen Y."/>
        </authorList>
    </citation>
    <scope>NUCLEOTIDE SEQUENCE</scope>
    <source>
        <strain evidence="1">YG-Jan2019</strain>
    </source>
</reference>
<dbReference type="EMBL" id="CM055744">
    <property type="protein sequence ID" value="KAJ7998464.1"/>
    <property type="molecule type" value="Genomic_DNA"/>
</dbReference>
<name>A0ACC2G483_DALPE</name>
<gene>
    <name evidence="1" type="ORF">DPEC_G00205210</name>
</gene>
<organism evidence="1 2">
    <name type="scientific">Dallia pectoralis</name>
    <name type="common">Alaska blackfish</name>
    <dbReference type="NCBI Taxonomy" id="75939"/>
    <lineage>
        <taxon>Eukaryota</taxon>
        <taxon>Metazoa</taxon>
        <taxon>Chordata</taxon>
        <taxon>Craniata</taxon>
        <taxon>Vertebrata</taxon>
        <taxon>Euteleostomi</taxon>
        <taxon>Actinopterygii</taxon>
        <taxon>Neopterygii</taxon>
        <taxon>Teleostei</taxon>
        <taxon>Protacanthopterygii</taxon>
        <taxon>Esociformes</taxon>
        <taxon>Umbridae</taxon>
        <taxon>Dallia</taxon>
    </lineage>
</organism>